<keyword evidence="3" id="KW-0472">Membrane</keyword>
<dbReference type="OrthoDB" id="7064009at2"/>
<dbReference type="SUPFAM" id="SSF51735">
    <property type="entry name" value="NAD(P)-binding Rossmann-fold domains"/>
    <property type="match status" value="1"/>
</dbReference>
<evidence type="ECO:0000259" key="4">
    <source>
        <dbReference type="SMART" id="SM00822"/>
    </source>
</evidence>
<name>A0A1H3F7S7_9PSEU</name>
<dbReference type="SMART" id="SM00822">
    <property type="entry name" value="PKS_KR"/>
    <property type="match status" value="1"/>
</dbReference>
<dbReference type="Gene3D" id="3.40.50.720">
    <property type="entry name" value="NAD(P)-binding Rossmann-like Domain"/>
    <property type="match status" value="1"/>
</dbReference>
<keyword evidence="2" id="KW-0560">Oxidoreductase</keyword>
<dbReference type="InterPro" id="IPR006311">
    <property type="entry name" value="TAT_signal"/>
</dbReference>
<keyword evidence="6" id="KW-1185">Reference proteome</keyword>
<evidence type="ECO:0000313" key="6">
    <source>
        <dbReference type="Proteomes" id="UP000199529"/>
    </source>
</evidence>
<dbReference type="EMBL" id="FNOK01000016">
    <property type="protein sequence ID" value="SDX87046.1"/>
    <property type="molecule type" value="Genomic_DNA"/>
</dbReference>
<dbReference type="FunFam" id="3.40.50.720:FF:000084">
    <property type="entry name" value="Short-chain dehydrogenase reductase"/>
    <property type="match status" value="1"/>
</dbReference>
<dbReference type="CDD" id="cd05233">
    <property type="entry name" value="SDR_c"/>
    <property type="match status" value="1"/>
</dbReference>
<dbReference type="Pfam" id="PF13561">
    <property type="entry name" value="adh_short_C2"/>
    <property type="match status" value="1"/>
</dbReference>
<protein>
    <submittedName>
        <fullName evidence="5">NAD(P)-dependent dehydrogenase, short-chain alcohol dehydrogenase family</fullName>
    </submittedName>
</protein>
<dbReference type="InterPro" id="IPR036291">
    <property type="entry name" value="NAD(P)-bd_dom_sf"/>
</dbReference>
<dbReference type="AlphaFoldDB" id="A0A1H3F7S7"/>
<evidence type="ECO:0000256" key="3">
    <source>
        <dbReference type="SAM" id="Phobius"/>
    </source>
</evidence>
<keyword evidence="3" id="KW-0812">Transmembrane</keyword>
<dbReference type="PROSITE" id="PS51318">
    <property type="entry name" value="TAT"/>
    <property type="match status" value="1"/>
</dbReference>
<proteinExistence type="inferred from homology"/>
<dbReference type="PANTHER" id="PTHR24321">
    <property type="entry name" value="DEHYDROGENASES, SHORT CHAIN"/>
    <property type="match status" value="1"/>
</dbReference>
<reference evidence="6" key="1">
    <citation type="submission" date="2016-10" db="EMBL/GenBank/DDBJ databases">
        <authorList>
            <person name="Varghese N."/>
            <person name="Submissions S."/>
        </authorList>
    </citation>
    <scope>NUCLEOTIDE SEQUENCE [LARGE SCALE GENOMIC DNA]</scope>
    <source>
        <strain evidence="6">CGMCC 4.3530</strain>
    </source>
</reference>
<dbReference type="PRINTS" id="PR00081">
    <property type="entry name" value="GDHRDH"/>
</dbReference>
<organism evidence="5 6">
    <name type="scientific">Saccharopolyspora shandongensis</name>
    <dbReference type="NCBI Taxonomy" id="418495"/>
    <lineage>
        <taxon>Bacteria</taxon>
        <taxon>Bacillati</taxon>
        <taxon>Actinomycetota</taxon>
        <taxon>Actinomycetes</taxon>
        <taxon>Pseudonocardiales</taxon>
        <taxon>Pseudonocardiaceae</taxon>
        <taxon>Saccharopolyspora</taxon>
    </lineage>
</organism>
<evidence type="ECO:0000256" key="1">
    <source>
        <dbReference type="ARBA" id="ARBA00006484"/>
    </source>
</evidence>
<accession>A0A1H3F7S7</accession>
<sequence length="325" mass="33619">MTNSPVPEEETTTRPARRSRRALLGIATAGAAVGAVGTVTGSALPAYLAGPATRPAPAAAPSGRFAGKAVLITGGTSGIGRATALAFAAEGARVSFCGRRTELGRQVEAEIRASGGDAVYLPADVRIPEQLQHFVDETARRFGGLDIAFNNAGITKTAPLHEMRPEDFDDVHLTNERGVFLSIKYEVPHLLARGGGVIICTSSGSTRPGGTAYTASKRAIEGIVQAASLDYGTRGIRVNAILPGTTDTAFVRPPGIPDAVWPAFRDAWGPLNVSALERMAAPEEIARAVLAMAGDDFGYMTGSSVEVGGGPSRGGKMRMPPGIPS</sequence>
<dbReference type="RefSeq" id="WP_093267089.1">
    <property type="nucleotide sequence ID" value="NZ_FNOK01000016.1"/>
</dbReference>
<evidence type="ECO:0000313" key="5">
    <source>
        <dbReference type="EMBL" id="SDX87046.1"/>
    </source>
</evidence>
<feature type="transmembrane region" description="Helical" evidence="3">
    <location>
        <begin position="22"/>
        <end position="48"/>
    </location>
</feature>
<dbReference type="InterPro" id="IPR002347">
    <property type="entry name" value="SDR_fam"/>
</dbReference>
<dbReference type="STRING" id="418495.SAMN05216215_1016110"/>
<dbReference type="InterPro" id="IPR057326">
    <property type="entry name" value="KR_dom"/>
</dbReference>
<gene>
    <name evidence="5" type="ORF">SAMN05216215_1016110</name>
</gene>
<keyword evidence="3" id="KW-1133">Transmembrane helix</keyword>
<dbReference type="GO" id="GO:0016491">
    <property type="term" value="F:oxidoreductase activity"/>
    <property type="evidence" value="ECO:0007669"/>
    <property type="project" value="UniProtKB-KW"/>
</dbReference>
<comment type="similarity">
    <text evidence="1">Belongs to the short-chain dehydrogenases/reductases (SDR) family.</text>
</comment>
<dbReference type="PANTHER" id="PTHR24321:SF11">
    <property type="entry name" value="BLR0893 PROTEIN"/>
    <property type="match status" value="1"/>
</dbReference>
<feature type="domain" description="Ketoreductase" evidence="4">
    <location>
        <begin position="68"/>
        <end position="244"/>
    </location>
</feature>
<dbReference type="Proteomes" id="UP000199529">
    <property type="component" value="Unassembled WGS sequence"/>
</dbReference>
<evidence type="ECO:0000256" key="2">
    <source>
        <dbReference type="ARBA" id="ARBA00023002"/>
    </source>
</evidence>